<dbReference type="InterPro" id="IPR050248">
    <property type="entry name" value="Polysacc_deacetylase_ArnD"/>
</dbReference>
<evidence type="ECO:0000256" key="1">
    <source>
        <dbReference type="ARBA" id="ARBA00022723"/>
    </source>
</evidence>
<dbReference type="EC" id="3.-.-.-" evidence="4"/>
<dbReference type="EMBL" id="JAYDYW010000012">
    <property type="protein sequence ID" value="MEE1675360.1"/>
    <property type="molecule type" value="Genomic_DNA"/>
</dbReference>
<evidence type="ECO:0000313" key="5">
    <source>
        <dbReference type="Proteomes" id="UP001310248"/>
    </source>
</evidence>
<evidence type="ECO:0000256" key="2">
    <source>
        <dbReference type="ARBA" id="ARBA00022801"/>
    </source>
</evidence>
<name>A0ABU7G7Z0_9ALTE</name>
<protein>
    <submittedName>
        <fullName evidence="4">Polysaccharide deacetylase family protein</fullName>
        <ecNumber evidence="4">3.-.-.-</ecNumber>
    </submittedName>
</protein>
<dbReference type="Gene3D" id="3.20.20.370">
    <property type="entry name" value="Glycoside hydrolase/deacetylase"/>
    <property type="match status" value="1"/>
</dbReference>
<comment type="caution">
    <text evidence="4">The sequence shown here is derived from an EMBL/GenBank/DDBJ whole genome shotgun (WGS) entry which is preliminary data.</text>
</comment>
<dbReference type="RefSeq" id="WP_329776284.1">
    <property type="nucleotide sequence ID" value="NZ_JAYDYW010000012.1"/>
</dbReference>
<evidence type="ECO:0000313" key="4">
    <source>
        <dbReference type="EMBL" id="MEE1675360.1"/>
    </source>
</evidence>
<evidence type="ECO:0000259" key="3">
    <source>
        <dbReference type="PROSITE" id="PS51677"/>
    </source>
</evidence>
<feature type="domain" description="NodB homology" evidence="3">
    <location>
        <begin position="28"/>
        <end position="206"/>
    </location>
</feature>
<dbReference type="Pfam" id="PF01522">
    <property type="entry name" value="Polysacc_deac_1"/>
    <property type="match status" value="1"/>
</dbReference>
<dbReference type="PANTHER" id="PTHR10587:SF133">
    <property type="entry name" value="CHITIN DEACETYLASE 1-RELATED"/>
    <property type="match status" value="1"/>
</dbReference>
<dbReference type="SUPFAM" id="SSF88713">
    <property type="entry name" value="Glycoside hydrolase/deacetylase"/>
    <property type="match status" value="1"/>
</dbReference>
<accession>A0ABU7G7Z0</accession>
<dbReference type="PROSITE" id="PS51677">
    <property type="entry name" value="NODB"/>
    <property type="match status" value="1"/>
</dbReference>
<keyword evidence="5" id="KW-1185">Reference proteome</keyword>
<dbReference type="InterPro" id="IPR011330">
    <property type="entry name" value="Glyco_hydro/deAcase_b/a-brl"/>
</dbReference>
<dbReference type="CDD" id="cd10917">
    <property type="entry name" value="CE4_NodB_like_6s_7s"/>
    <property type="match status" value="1"/>
</dbReference>
<dbReference type="Proteomes" id="UP001310248">
    <property type="component" value="Unassembled WGS sequence"/>
</dbReference>
<proteinExistence type="predicted"/>
<dbReference type="InterPro" id="IPR002509">
    <property type="entry name" value="NODB_dom"/>
</dbReference>
<dbReference type="PANTHER" id="PTHR10587">
    <property type="entry name" value="GLYCOSYL TRANSFERASE-RELATED"/>
    <property type="match status" value="1"/>
</dbReference>
<keyword evidence="1" id="KW-0479">Metal-binding</keyword>
<organism evidence="4 5">
    <name type="scientific">Agarivorans aestuarii</name>
    <dbReference type="NCBI Taxonomy" id="1563703"/>
    <lineage>
        <taxon>Bacteria</taxon>
        <taxon>Pseudomonadati</taxon>
        <taxon>Pseudomonadota</taxon>
        <taxon>Gammaproteobacteria</taxon>
        <taxon>Alteromonadales</taxon>
        <taxon>Alteromonadaceae</taxon>
        <taxon>Agarivorans</taxon>
    </lineage>
</organism>
<reference evidence="5" key="1">
    <citation type="submission" date="2023-07" db="EMBL/GenBank/DDBJ databases">
        <title>Draft genome sequence of Agarivorans aestuarii strain ZMCS4, a CAZymes producing bacteria isolated from the marine brown algae Clodostephus spongiosus.</title>
        <authorList>
            <person name="Lorente B."/>
            <person name="Cabral C."/>
            <person name="Frias J."/>
            <person name="Faria J."/>
            <person name="Toubarro D."/>
        </authorList>
    </citation>
    <scope>NUCLEOTIDE SEQUENCE [LARGE SCALE GENOMIC DNA]</scope>
    <source>
        <strain evidence="5">ZMCS4</strain>
    </source>
</reference>
<dbReference type="GO" id="GO:0016787">
    <property type="term" value="F:hydrolase activity"/>
    <property type="evidence" value="ECO:0007669"/>
    <property type="project" value="UniProtKB-KW"/>
</dbReference>
<sequence>MLNKIKYLIRSKVLPDSWFLIKRSPREAALYLTFDDGPYPEFTTALLALLAKHQAKATFFVLGARAEKFPELTRQIAEQGHSLANHSYNHPRFDHISAAERKLQIEQTNSAIQSLTQKPCRLFRSPQGRWSSSLLAYLVRRGMTAVHWSRDSLDYKKEPSTVLIKRFNEQPVSAGDIILFHDDNNLCIDALAELIPQWQAQGFELKALES</sequence>
<gene>
    <name evidence="4" type="ORF">SNR37_000685</name>
</gene>
<keyword evidence="2 4" id="KW-0378">Hydrolase</keyword>
<reference evidence="4 5" key="2">
    <citation type="submission" date="2023-12" db="EMBL/GenBank/DDBJ databases">
        <authorList>
            <consortium name="Cladostephus spongiosus"/>
            <person name="Lorente B."/>
            <person name="Cabral C."/>
            <person name="Frias J."/>
            <person name="Faria J."/>
            <person name="Toubarro D."/>
        </authorList>
    </citation>
    <scope>NUCLEOTIDE SEQUENCE [LARGE SCALE GENOMIC DNA]</scope>
    <source>
        <strain evidence="4 5">ZMCS4</strain>
    </source>
</reference>